<organism evidence="1">
    <name type="scientific">marine sediment metagenome</name>
    <dbReference type="NCBI Taxonomy" id="412755"/>
    <lineage>
        <taxon>unclassified sequences</taxon>
        <taxon>metagenomes</taxon>
        <taxon>ecological metagenomes</taxon>
    </lineage>
</organism>
<proteinExistence type="predicted"/>
<dbReference type="AlphaFoldDB" id="X1B5E0"/>
<comment type="caution">
    <text evidence="1">The sequence shown here is derived from an EMBL/GenBank/DDBJ whole genome shotgun (WGS) entry which is preliminary data.</text>
</comment>
<protein>
    <submittedName>
        <fullName evidence="1">Uncharacterized protein</fullName>
    </submittedName>
</protein>
<evidence type="ECO:0000313" key="1">
    <source>
        <dbReference type="EMBL" id="GAG67251.1"/>
    </source>
</evidence>
<reference evidence="1" key="1">
    <citation type="journal article" date="2014" name="Front. Microbiol.">
        <title>High frequency of phylogenetically diverse reductive dehalogenase-homologous genes in deep subseafloor sedimentary metagenomes.</title>
        <authorList>
            <person name="Kawai M."/>
            <person name="Futagami T."/>
            <person name="Toyoda A."/>
            <person name="Takaki Y."/>
            <person name="Nishi S."/>
            <person name="Hori S."/>
            <person name="Arai W."/>
            <person name="Tsubouchi T."/>
            <person name="Morono Y."/>
            <person name="Uchiyama I."/>
            <person name="Ito T."/>
            <person name="Fujiyama A."/>
            <person name="Inagaki F."/>
            <person name="Takami H."/>
        </authorList>
    </citation>
    <scope>NUCLEOTIDE SEQUENCE</scope>
    <source>
        <strain evidence="1">Expedition CK06-06</strain>
    </source>
</reference>
<sequence length="72" mass="8401">MGIQTGVNFKDLKIVQYSYVYRDVEGHAKLLEGMYNVPKFSIFEVKDGYTKYRGKKEPMSIKIAHGYMFNLN</sequence>
<dbReference type="EMBL" id="BART01006639">
    <property type="protein sequence ID" value="GAG67251.1"/>
    <property type="molecule type" value="Genomic_DNA"/>
</dbReference>
<gene>
    <name evidence="1" type="ORF">S01H4_15162</name>
</gene>
<feature type="non-terminal residue" evidence="1">
    <location>
        <position position="72"/>
    </location>
</feature>
<name>X1B5E0_9ZZZZ</name>
<accession>X1B5E0</accession>